<dbReference type="Proteomes" id="UP001438008">
    <property type="component" value="Unassembled WGS sequence"/>
</dbReference>
<proteinExistence type="inferred from homology"/>
<evidence type="ECO:0000259" key="6">
    <source>
        <dbReference type="PROSITE" id="PS51379"/>
    </source>
</evidence>
<protein>
    <submittedName>
        <fullName evidence="7">Nitroreductase family protein</fullName>
    </submittedName>
</protein>
<feature type="domain" description="4Fe-4S ferredoxin-type" evidence="6">
    <location>
        <begin position="32"/>
        <end position="57"/>
    </location>
</feature>
<dbReference type="InterPro" id="IPR017896">
    <property type="entry name" value="4Fe4S_Fe-S-bd"/>
</dbReference>
<keyword evidence="4" id="KW-0408">Iron</keyword>
<dbReference type="Gene3D" id="3.30.70.20">
    <property type="match status" value="1"/>
</dbReference>
<dbReference type="Pfam" id="PF00881">
    <property type="entry name" value="Nitroreductase"/>
    <property type="match status" value="1"/>
</dbReference>
<dbReference type="PANTHER" id="PTHR43673:SF10">
    <property type="entry name" value="NADH DEHYDROGENASE_NAD(P)H NITROREDUCTASE XCC3605-RELATED"/>
    <property type="match status" value="1"/>
</dbReference>
<keyword evidence="5" id="KW-0411">Iron-sulfur</keyword>
<dbReference type="InterPro" id="IPR017900">
    <property type="entry name" value="4Fe4S_Fe_S_CS"/>
</dbReference>
<comment type="caution">
    <text evidence="7">The sequence shown here is derived from an EMBL/GenBank/DDBJ whole genome shotgun (WGS) entry which is preliminary data.</text>
</comment>
<organism evidence="7 8">
    <name type="scientific">Laedolimicola intestinihominis</name>
    <dbReference type="NCBI Taxonomy" id="3133166"/>
    <lineage>
        <taxon>Bacteria</taxon>
        <taxon>Bacillati</taxon>
        <taxon>Bacillota</taxon>
        <taxon>Clostridia</taxon>
        <taxon>Lachnospirales</taxon>
        <taxon>Lachnospiraceae</taxon>
        <taxon>Laedolimicola</taxon>
    </lineage>
</organism>
<evidence type="ECO:0000313" key="7">
    <source>
        <dbReference type="EMBL" id="MEQ2472456.1"/>
    </source>
</evidence>
<evidence type="ECO:0000256" key="2">
    <source>
        <dbReference type="ARBA" id="ARBA00022723"/>
    </source>
</evidence>
<dbReference type="EMBL" id="JBBMFE010000006">
    <property type="protein sequence ID" value="MEQ2472456.1"/>
    <property type="molecule type" value="Genomic_DNA"/>
</dbReference>
<dbReference type="Pfam" id="PF13187">
    <property type="entry name" value="Fer4_9"/>
    <property type="match status" value="1"/>
</dbReference>
<reference evidence="7 8" key="1">
    <citation type="submission" date="2024-03" db="EMBL/GenBank/DDBJ databases">
        <title>Human intestinal bacterial collection.</title>
        <authorList>
            <person name="Pauvert C."/>
            <person name="Hitch T.C.A."/>
            <person name="Clavel T."/>
        </authorList>
    </citation>
    <scope>NUCLEOTIDE SEQUENCE [LARGE SCALE GENOMIC DNA]</scope>
    <source>
        <strain evidence="7 8">CLA-AA-H132</strain>
    </source>
</reference>
<dbReference type="PROSITE" id="PS00198">
    <property type="entry name" value="4FE4S_FER_1"/>
    <property type="match status" value="1"/>
</dbReference>
<gene>
    <name evidence="7" type="ORF">WMO29_08125</name>
</gene>
<dbReference type="SUPFAM" id="SSF54862">
    <property type="entry name" value="4Fe-4S ferredoxins"/>
    <property type="match status" value="1"/>
</dbReference>
<accession>A0ABV1FHB1</accession>
<dbReference type="PROSITE" id="PS51379">
    <property type="entry name" value="4FE4S_FER_2"/>
    <property type="match status" value="2"/>
</dbReference>
<comment type="similarity">
    <text evidence="1">Belongs to the nitroreductase family.</text>
</comment>
<dbReference type="Gene3D" id="3.40.109.10">
    <property type="entry name" value="NADH Oxidase"/>
    <property type="match status" value="1"/>
</dbReference>
<keyword evidence="2" id="KW-0479">Metal-binding</keyword>
<dbReference type="SUPFAM" id="SSF55469">
    <property type="entry name" value="FMN-dependent nitroreductase-like"/>
    <property type="match status" value="1"/>
</dbReference>
<name>A0ABV1FHB1_9FIRM</name>
<evidence type="ECO:0000256" key="4">
    <source>
        <dbReference type="ARBA" id="ARBA00023004"/>
    </source>
</evidence>
<evidence type="ECO:0000256" key="5">
    <source>
        <dbReference type="ARBA" id="ARBA00023014"/>
    </source>
</evidence>
<dbReference type="RefSeq" id="WP_349164424.1">
    <property type="nucleotide sequence ID" value="NZ_JBBMFE010000006.1"/>
</dbReference>
<keyword evidence="3" id="KW-0560">Oxidoreductase</keyword>
<keyword evidence="8" id="KW-1185">Reference proteome</keyword>
<sequence length="263" mass="29857">MITIEKELCVGCGKCVKDCIAHNIILKDGKAEPKRDCFLCGHCVAVCPKAAVSIPEYDMVEVEDYEKDSFILNSDVLLHAIKFRRSIRDYKDCKIEPEKIEKLIQAGRYTATAKNNQSSHFILVQQELSILKELVWDHIDALTKIPATELPKELIPFASFNRHRKEDPSDDFLFRNAPAVLYITSDWELDAGLAAQNIEHMAIAQGLGALYNGYLQRISDQNENLKKWLGIEGEHIKACMLLGYPNITYARTAPRREAHVTIR</sequence>
<dbReference type="InterPro" id="IPR029479">
    <property type="entry name" value="Nitroreductase"/>
</dbReference>
<evidence type="ECO:0000313" key="8">
    <source>
        <dbReference type="Proteomes" id="UP001438008"/>
    </source>
</evidence>
<feature type="domain" description="4Fe-4S ferredoxin-type" evidence="6">
    <location>
        <begin position="1"/>
        <end position="29"/>
    </location>
</feature>
<dbReference type="PANTHER" id="PTHR43673">
    <property type="entry name" value="NAD(P)H NITROREDUCTASE YDGI-RELATED"/>
    <property type="match status" value="1"/>
</dbReference>
<dbReference type="InterPro" id="IPR000415">
    <property type="entry name" value="Nitroreductase-like"/>
</dbReference>
<evidence type="ECO:0000256" key="3">
    <source>
        <dbReference type="ARBA" id="ARBA00023002"/>
    </source>
</evidence>
<evidence type="ECO:0000256" key="1">
    <source>
        <dbReference type="ARBA" id="ARBA00007118"/>
    </source>
</evidence>